<feature type="transmembrane region" description="Helical" evidence="7">
    <location>
        <begin position="2004"/>
        <end position="2028"/>
    </location>
</feature>
<feature type="compositionally biased region" description="Basic and acidic residues" evidence="6">
    <location>
        <begin position="1255"/>
        <end position="1281"/>
    </location>
</feature>
<dbReference type="PROSITE" id="PS50004">
    <property type="entry name" value="C2"/>
    <property type="match status" value="5"/>
</dbReference>
<evidence type="ECO:0000259" key="8">
    <source>
        <dbReference type="PROSITE" id="PS50004"/>
    </source>
</evidence>
<dbReference type="CDD" id="cd00030">
    <property type="entry name" value="C2"/>
    <property type="match status" value="2"/>
</dbReference>
<evidence type="ECO:0000256" key="4">
    <source>
        <dbReference type="ARBA" id="ARBA00022989"/>
    </source>
</evidence>
<protein>
    <recommendedName>
        <fullName evidence="8">C2 domain-containing protein</fullName>
    </recommendedName>
</protein>
<dbReference type="PANTHER" id="PTHR12546">
    <property type="entry name" value="FER-1-LIKE"/>
    <property type="match status" value="1"/>
</dbReference>
<feature type="compositionally biased region" description="Acidic residues" evidence="6">
    <location>
        <begin position="1310"/>
        <end position="1324"/>
    </location>
</feature>
<organism evidence="9">
    <name type="scientific">Aureoumbra lagunensis</name>
    <dbReference type="NCBI Taxonomy" id="44058"/>
    <lineage>
        <taxon>Eukaryota</taxon>
        <taxon>Sar</taxon>
        <taxon>Stramenopiles</taxon>
        <taxon>Ochrophyta</taxon>
        <taxon>Pelagophyceae</taxon>
        <taxon>Pelagomonadales</taxon>
        <taxon>Aureoumbra</taxon>
    </lineage>
</organism>
<feature type="domain" description="C2" evidence="8">
    <location>
        <begin position="376"/>
        <end position="497"/>
    </location>
</feature>
<keyword evidence="2 7" id="KW-0812">Transmembrane</keyword>
<accession>A0A7S3JRT3</accession>
<dbReference type="GO" id="GO:0016020">
    <property type="term" value="C:membrane"/>
    <property type="evidence" value="ECO:0007669"/>
    <property type="project" value="UniProtKB-SubCell"/>
</dbReference>
<evidence type="ECO:0000256" key="3">
    <source>
        <dbReference type="ARBA" id="ARBA00022737"/>
    </source>
</evidence>
<evidence type="ECO:0000256" key="1">
    <source>
        <dbReference type="ARBA" id="ARBA00004167"/>
    </source>
</evidence>
<feature type="compositionally biased region" description="Basic and acidic residues" evidence="6">
    <location>
        <begin position="1874"/>
        <end position="1901"/>
    </location>
</feature>
<comment type="subcellular location">
    <subcellularLocation>
        <location evidence="1">Membrane</location>
        <topology evidence="1">Single-pass membrane protein</topology>
    </subcellularLocation>
</comment>
<gene>
    <name evidence="9" type="ORF">ALAG00032_LOCUS3615</name>
</gene>
<feature type="domain" description="C2" evidence="8">
    <location>
        <begin position="1504"/>
        <end position="1626"/>
    </location>
</feature>
<feature type="compositionally biased region" description="Acidic residues" evidence="6">
    <location>
        <begin position="1859"/>
        <end position="1873"/>
    </location>
</feature>
<dbReference type="EMBL" id="HBIJ01005126">
    <property type="protein sequence ID" value="CAE0362874.1"/>
    <property type="molecule type" value="Transcribed_RNA"/>
</dbReference>
<feature type="domain" description="C2" evidence="8">
    <location>
        <begin position="1"/>
        <end position="112"/>
    </location>
</feature>
<feature type="region of interest" description="Disordered" evidence="6">
    <location>
        <begin position="1252"/>
        <end position="1324"/>
    </location>
</feature>
<dbReference type="CDD" id="cd04037">
    <property type="entry name" value="C2E_Ferlin"/>
    <property type="match status" value="1"/>
</dbReference>
<proteinExistence type="predicted"/>
<reference evidence="9" key="1">
    <citation type="submission" date="2021-01" db="EMBL/GenBank/DDBJ databases">
        <authorList>
            <person name="Corre E."/>
            <person name="Pelletier E."/>
            <person name="Niang G."/>
            <person name="Scheremetjew M."/>
            <person name="Finn R."/>
            <person name="Kale V."/>
            <person name="Holt S."/>
            <person name="Cochrane G."/>
            <person name="Meng A."/>
            <person name="Brown T."/>
            <person name="Cohen L."/>
        </authorList>
    </citation>
    <scope>NUCLEOTIDE SEQUENCE</scope>
    <source>
        <strain evidence="9">CCMP1510</strain>
    </source>
</reference>
<dbReference type="InterPro" id="IPR037721">
    <property type="entry name" value="Ferlin"/>
</dbReference>
<keyword evidence="3" id="KW-0677">Repeat</keyword>
<dbReference type="SUPFAM" id="SSF49562">
    <property type="entry name" value="C2 domain (Calcium/lipid-binding domain, CaLB)"/>
    <property type="match status" value="6"/>
</dbReference>
<dbReference type="PANTHER" id="PTHR12546:SF33">
    <property type="entry name" value="SPERM VESICLE FUSION PROTEIN FER-1"/>
    <property type="match status" value="1"/>
</dbReference>
<dbReference type="Pfam" id="PF00168">
    <property type="entry name" value="C2"/>
    <property type="match status" value="6"/>
</dbReference>
<evidence type="ECO:0000256" key="7">
    <source>
        <dbReference type="SAM" id="Phobius"/>
    </source>
</evidence>
<keyword evidence="5 7" id="KW-0472">Membrane</keyword>
<evidence type="ECO:0000256" key="2">
    <source>
        <dbReference type="ARBA" id="ARBA00022692"/>
    </source>
</evidence>
<sequence length="2058" mass="231445">MTDIEDRLEVRVVGADELPDAEGGECNPYVIIRCGLIKSEQTGVVHNSKSPSWAHEERMVFTDLTENGVSHIVATVYHKSQGAVGEDLALGKAVIDLTTNLMAPGIEIDENYNLDSGGSLRLEMVYFMGDGGDLFDLDDDDDDEISEERRPNMIVGVVVRARGLVGLVDAYVSTKIENTSHKAKTNLVRNSNAPVFSGNEFRLPCEDGNAKLIIKVKQRMTLRNQVLGIATIALVEVAAYGDTGLTKWCPLLGTDGAIDGDARGEVQIMLRWIYDRKYARSLARILRTSTMLSSASKRGKGEIVTVKEQTCDDSSFLGGTQKNDKKSIKSDMSQAAALYLAEEEALVASQQELSIKEKEEAEERRANTEMMADRVYEERIRGVTMPSGDYQIQVQIVEARDLKAEDAGGTSDPYVRVRCLGKIKKSRVIRKVTSCYFGETLYFNFSNLTSAEIERATIDVDVMDYDFFSAHDMIGSVSFDAKKIHSMENHEFYRKWVGLIDATNDQDTGYQGYLKISVTVLGPDDEQRVHDPDREYQAELDQAEKSQDGITIDESALASTVPISKLKFLVVYLFAATDIPQTGISGVLFSSASGAETRVEASFGGVRIASSIVRVRSSNNTASLAPEFKEELWIPVSEPTEASVVRLALLDARRNQLVASVALDYNTHVDHRKDSSTYPRPKWYHLYGADAACVRSKTRFGSAAEAQNRYGFEQGSTYRGRLLAKCCVVDAKEAKNVSIFSSSTKSSPFIRAMTTTSVDLHSTSYIPASAAYTLKVLLVAGSELPVVRARGSVKASEMRLVVSIGRRCTENSIEFSWRPVTRGVATWNELLWIPSIELPVVIDDIPDICLHLEAKHPSKGKGRLVCFARIPAARLLRKQFDTAEPIWESLRREPGTGITAPGINPGAVLTQIAFALRQDALELNWPPDAKVLNKAQKTAPYCVRVYVYQAKNLPSSDEDGMLDAYVKVRFRGEKLKTKVASKTTAPLFYETLQFQSHELPIDKRYGPDILLQVWDQDTLGTNSLVATLRLALPECPILLNEASAPPTPSWRRLYDINGILLDDAQLLVSAALIKKRELHDKIDRPQSIIPVFRMAFLEITCVGVRQLRGFTLLPPRRPQLRGDICAPNDGDTYFKTKPAITDTGAALAAQAVITDEDDEATEDAQLLGKKKKSAAVYRSEQAKLEKGGRNANFCERKVLAIEMPENPLYAQHLDLRVYDAGRTGRPLLGACAVDLGPKMPWNREYIPPQMELYDDAERRRQKEKADEERKKRQQEQQNKTESDDDSFNDSDHEGALSKRIKNAKVRFADDNEASSDDDDEENMQDEMEPNIQHELEWRTTPPRHRSGDDDGVGAFNPMHVDDLPMIIEDQLYIQAEEERLKAESQAEIEQNGETEHKKRGIDSRSYFQRTLASFGLGGELETILGGETTYKLSELGLEFPSQWAAAEYLHGRDWWLQQGGSELEHLLRTKPFENYTLIRGKYSADPRKRSLKPVGILKAIIRITDEDPSGDWFVPRDALRPQLYCIRLYCIKATNLQPVDADSVDPYLRVKLGSSNIDARPSTHKDRSCDPNLYQVFEFLTTIPGPSVLKIQIKDWNRFNPYHALVGETKIDLEDRWFHRDWQKIDGGPPNSDEALLNKDGIHNKLKPIEVRSLYNPNASSVVQGQLQLWLEIRPVHETRRDPPVQLEEPPVRDFEVRIICWKTKSVPRRMGDFFCKFSLGDERPRRTDVHWRCQTGRASWNWRIKIPLKLPSTAPDKCRLAIQLWDQDIIKWNDVIGSATIDLYRWCLLAYRENRTVNVFKEINDALKKIRAEEEGLPDDDDLLDDENDYENDSISENNDIEQEDDVENPLLTGAADDLTDIDDQQEDVDSYEETKEEPIEKNKAKNDDPFDDSNKDGEKIDDRAEADFFVSQLKDMIGLGDLDETAQWIKLSYHDHKRHKILERGSVAISIEILPKEDAELRPAGHGISSPNQNPTLPPRTGRLALTLNPFYLLSALCGPEIAATIFLCLCIALFLFVWFYVGIYYTNFYYEYQSLVSTLYSSTSSTTSTAASSSV</sequence>
<evidence type="ECO:0000256" key="6">
    <source>
        <dbReference type="SAM" id="MobiDB-lite"/>
    </source>
</evidence>
<feature type="region of interest" description="Disordered" evidence="6">
    <location>
        <begin position="1818"/>
        <end position="1901"/>
    </location>
</feature>
<dbReference type="InterPro" id="IPR037724">
    <property type="entry name" value="C2E_Ferlin"/>
</dbReference>
<name>A0A7S3JRT3_9STRA</name>
<dbReference type="Gene3D" id="2.60.40.150">
    <property type="entry name" value="C2 domain"/>
    <property type="match status" value="6"/>
</dbReference>
<feature type="compositionally biased region" description="Acidic residues" evidence="6">
    <location>
        <begin position="1818"/>
        <end position="1849"/>
    </location>
</feature>
<dbReference type="InterPro" id="IPR000008">
    <property type="entry name" value="C2_dom"/>
</dbReference>
<dbReference type="GO" id="GO:0007009">
    <property type="term" value="P:plasma membrane organization"/>
    <property type="evidence" value="ECO:0007669"/>
    <property type="project" value="TreeGrafter"/>
</dbReference>
<feature type="domain" description="C2" evidence="8">
    <location>
        <begin position="1679"/>
        <end position="1797"/>
    </location>
</feature>
<dbReference type="InterPro" id="IPR012968">
    <property type="entry name" value="FerIin_dom"/>
</dbReference>
<evidence type="ECO:0000256" key="5">
    <source>
        <dbReference type="ARBA" id="ARBA00023136"/>
    </source>
</evidence>
<dbReference type="SMART" id="SM00239">
    <property type="entry name" value="C2"/>
    <property type="match status" value="7"/>
</dbReference>
<dbReference type="InterPro" id="IPR035892">
    <property type="entry name" value="C2_domain_sf"/>
</dbReference>
<dbReference type="SMART" id="SM01202">
    <property type="entry name" value="FerI"/>
    <property type="match status" value="1"/>
</dbReference>
<feature type="domain" description="C2" evidence="8">
    <location>
        <begin position="925"/>
        <end position="1051"/>
    </location>
</feature>
<evidence type="ECO:0000313" key="9">
    <source>
        <dbReference type="EMBL" id="CAE0362874.1"/>
    </source>
</evidence>
<keyword evidence="4 7" id="KW-1133">Transmembrane helix</keyword>